<feature type="compositionally biased region" description="Acidic residues" evidence="1">
    <location>
        <begin position="251"/>
        <end position="265"/>
    </location>
</feature>
<accession>A0A2R5GAK6</accession>
<dbReference type="EMBL" id="BEYU01000013">
    <property type="protein sequence ID" value="GBG25583.1"/>
    <property type="molecule type" value="Genomic_DNA"/>
</dbReference>
<dbReference type="InterPro" id="IPR036514">
    <property type="entry name" value="SGNH_hydro_sf"/>
</dbReference>
<feature type="compositionally biased region" description="Basic residues" evidence="1">
    <location>
        <begin position="93"/>
        <end position="110"/>
    </location>
</feature>
<feature type="compositionally biased region" description="Basic and acidic residues" evidence="1">
    <location>
        <begin position="57"/>
        <end position="70"/>
    </location>
</feature>
<feature type="compositionally biased region" description="Basic and acidic residues" evidence="1">
    <location>
        <begin position="13"/>
        <end position="29"/>
    </location>
</feature>
<sequence length="307" mass="34268">MAMSRRQSLARRAKCEASNLRDAEERSSDESEVLQAVEEISAQGNTEAKRSTSVSKAAKDEDVTSDGEMKSDDDDDDDDDDNEEMEETNLSRKQIKTRRTKRPWRRTRPRYKGDTVGEALVYGDSLTWAFQHDRFERFAMPWCELLRPRLWEKGLALVQSNFPERTTIYNDNPEHDLGWNVGTKAEDFNGIRHFGATFSSHSPKWLMIMLGTHDLKARVRAYARERAELGLHAEEDTNKPASDPGSGSDSSDSESEFSAESDTEVQDQKSPQTAETSGGRTASANAVRNGHVGKGADVTATISEADA</sequence>
<feature type="compositionally biased region" description="Polar residues" evidence="1">
    <location>
        <begin position="42"/>
        <end position="55"/>
    </location>
</feature>
<feature type="region of interest" description="Disordered" evidence="1">
    <location>
        <begin position="1"/>
        <end position="110"/>
    </location>
</feature>
<name>A0A2R5GAK6_9STRA</name>
<dbReference type="Proteomes" id="UP000241890">
    <property type="component" value="Unassembled WGS sequence"/>
</dbReference>
<comment type="caution">
    <text evidence="2">The sequence shown here is derived from an EMBL/GenBank/DDBJ whole genome shotgun (WGS) entry which is preliminary data.</text>
</comment>
<feature type="compositionally biased region" description="Low complexity" evidence="1">
    <location>
        <begin position="240"/>
        <end position="250"/>
    </location>
</feature>
<evidence type="ECO:0000313" key="2">
    <source>
        <dbReference type="EMBL" id="GBG25583.1"/>
    </source>
</evidence>
<evidence type="ECO:0000313" key="3">
    <source>
        <dbReference type="Proteomes" id="UP000241890"/>
    </source>
</evidence>
<dbReference type="InParanoid" id="A0A2R5GAK6"/>
<reference evidence="2 3" key="1">
    <citation type="submission" date="2017-12" db="EMBL/GenBank/DDBJ databases">
        <title>Sequencing, de novo assembly and annotation of complete genome of a new Thraustochytrid species, strain FCC1311.</title>
        <authorList>
            <person name="Sedici K."/>
            <person name="Godart F."/>
            <person name="Aiese Cigliano R."/>
            <person name="Sanseverino W."/>
            <person name="Barakat M."/>
            <person name="Ortet P."/>
            <person name="Marechal E."/>
            <person name="Cagnac O."/>
            <person name="Amato A."/>
        </authorList>
    </citation>
    <scope>NUCLEOTIDE SEQUENCE [LARGE SCALE GENOMIC DNA]</scope>
</reference>
<organism evidence="2 3">
    <name type="scientific">Hondaea fermentalgiana</name>
    <dbReference type="NCBI Taxonomy" id="2315210"/>
    <lineage>
        <taxon>Eukaryota</taxon>
        <taxon>Sar</taxon>
        <taxon>Stramenopiles</taxon>
        <taxon>Bigyra</taxon>
        <taxon>Labyrinthulomycetes</taxon>
        <taxon>Thraustochytrida</taxon>
        <taxon>Thraustochytriidae</taxon>
        <taxon>Hondaea</taxon>
    </lineage>
</organism>
<gene>
    <name evidence="2" type="ORF">FCC1311_018022</name>
</gene>
<protein>
    <submittedName>
        <fullName evidence="2">Uncharacterized protein</fullName>
    </submittedName>
</protein>
<proteinExistence type="predicted"/>
<keyword evidence="3" id="KW-1185">Reference proteome</keyword>
<dbReference type="Gene3D" id="3.40.50.1110">
    <property type="entry name" value="SGNH hydrolase"/>
    <property type="match status" value="1"/>
</dbReference>
<dbReference type="SUPFAM" id="SSF52266">
    <property type="entry name" value="SGNH hydrolase"/>
    <property type="match status" value="1"/>
</dbReference>
<feature type="compositionally biased region" description="Polar residues" evidence="1">
    <location>
        <begin position="268"/>
        <end position="286"/>
    </location>
</feature>
<feature type="compositionally biased region" description="Acidic residues" evidence="1">
    <location>
        <begin position="71"/>
        <end position="87"/>
    </location>
</feature>
<feature type="region of interest" description="Disordered" evidence="1">
    <location>
        <begin position="230"/>
        <end position="307"/>
    </location>
</feature>
<evidence type="ECO:0000256" key="1">
    <source>
        <dbReference type="SAM" id="MobiDB-lite"/>
    </source>
</evidence>
<dbReference type="AlphaFoldDB" id="A0A2R5GAK6"/>